<dbReference type="InterPro" id="IPR036249">
    <property type="entry name" value="Thioredoxin-like_sf"/>
</dbReference>
<dbReference type="SUPFAM" id="SSF52833">
    <property type="entry name" value="Thioredoxin-like"/>
    <property type="match status" value="1"/>
</dbReference>
<dbReference type="PANTHER" id="PTHR44051:SF8">
    <property type="entry name" value="GLUTATHIONE S-TRANSFERASE GSTA"/>
    <property type="match status" value="1"/>
</dbReference>
<evidence type="ECO:0000313" key="3">
    <source>
        <dbReference type="EMBL" id="RAK54742.1"/>
    </source>
</evidence>
<dbReference type="EMBL" id="QFYQ01000001">
    <property type="protein sequence ID" value="RAK54742.1"/>
    <property type="molecule type" value="Genomic_DNA"/>
</dbReference>
<dbReference type="OrthoDB" id="7583243at2"/>
<dbReference type="InterPro" id="IPR036282">
    <property type="entry name" value="Glutathione-S-Trfase_C_sf"/>
</dbReference>
<dbReference type="Gene3D" id="1.20.1050.10">
    <property type="match status" value="1"/>
</dbReference>
<reference evidence="4" key="1">
    <citation type="submission" date="2018-05" db="EMBL/GenBank/DDBJ databases">
        <authorList>
            <person name="Li X."/>
        </authorList>
    </citation>
    <scope>NUCLEOTIDE SEQUENCE [LARGE SCALE GENOMIC DNA]</scope>
    <source>
        <strain evidence="4">LX32</strain>
    </source>
</reference>
<dbReference type="InterPro" id="IPR040079">
    <property type="entry name" value="Glutathione_S-Trfase"/>
</dbReference>
<dbReference type="PROSITE" id="PS50405">
    <property type="entry name" value="GST_CTER"/>
    <property type="match status" value="1"/>
</dbReference>
<feature type="domain" description="GST N-terminal" evidence="1">
    <location>
        <begin position="1"/>
        <end position="80"/>
    </location>
</feature>
<dbReference type="InterPro" id="IPR004045">
    <property type="entry name" value="Glutathione_S-Trfase_N"/>
</dbReference>
<dbReference type="SFLD" id="SFLDG00358">
    <property type="entry name" value="Main_(cytGST)"/>
    <property type="match status" value="1"/>
</dbReference>
<sequence>MIKLFYNLGACSLASHIALEEAGADYEAIRIDTRSGVQGRPEYLAINPKARVPALVTERGVLTETPAILAWIAQAFPQAALAPTDPWAFAQAQSFNSYLCSTVHVAHAHRHRGYRWADEESSFADMRRKVPETVGACFQLIEDEFLRGPWVLGEAYSICDAYLFTIADWLEDDGVDPRRFPKVFDHRERVRARPAVAKVLAEEAAAPFGEVAIGG</sequence>
<evidence type="ECO:0000259" key="2">
    <source>
        <dbReference type="PROSITE" id="PS50405"/>
    </source>
</evidence>
<dbReference type="Pfam" id="PF14497">
    <property type="entry name" value="GST_C_3"/>
    <property type="match status" value="1"/>
</dbReference>
<protein>
    <submittedName>
        <fullName evidence="3">Glutathione S-transferase</fullName>
    </submittedName>
</protein>
<keyword evidence="3" id="KW-0808">Transferase</keyword>
<dbReference type="PROSITE" id="PS50404">
    <property type="entry name" value="GST_NTER"/>
    <property type="match status" value="1"/>
</dbReference>
<gene>
    <name evidence="3" type="ORF">DJ017_09490</name>
</gene>
<name>A0A328AIT6_9CAUL</name>
<feature type="domain" description="GST C-terminal" evidence="2">
    <location>
        <begin position="85"/>
        <end position="208"/>
    </location>
</feature>
<dbReference type="Pfam" id="PF02798">
    <property type="entry name" value="GST_N"/>
    <property type="match status" value="1"/>
</dbReference>
<evidence type="ECO:0000313" key="4">
    <source>
        <dbReference type="Proteomes" id="UP000249254"/>
    </source>
</evidence>
<dbReference type="InterPro" id="IPR004046">
    <property type="entry name" value="GST_C"/>
</dbReference>
<dbReference type="AlphaFoldDB" id="A0A328AIT6"/>
<dbReference type="InterPro" id="IPR010987">
    <property type="entry name" value="Glutathione-S-Trfase_C-like"/>
</dbReference>
<dbReference type="PANTHER" id="PTHR44051">
    <property type="entry name" value="GLUTATHIONE S-TRANSFERASE-RELATED"/>
    <property type="match status" value="1"/>
</dbReference>
<dbReference type="CDD" id="cd03188">
    <property type="entry name" value="GST_C_Beta"/>
    <property type="match status" value="1"/>
</dbReference>
<evidence type="ECO:0000259" key="1">
    <source>
        <dbReference type="PROSITE" id="PS50404"/>
    </source>
</evidence>
<accession>A0A328AIT6</accession>
<dbReference type="GO" id="GO:0016740">
    <property type="term" value="F:transferase activity"/>
    <property type="evidence" value="ECO:0007669"/>
    <property type="project" value="UniProtKB-KW"/>
</dbReference>
<dbReference type="SFLD" id="SFLDG01150">
    <property type="entry name" value="Main.1:_Beta-like"/>
    <property type="match status" value="1"/>
</dbReference>
<dbReference type="RefSeq" id="WP_111528493.1">
    <property type="nucleotide sequence ID" value="NZ_JBHRSG010000004.1"/>
</dbReference>
<comment type="caution">
    <text evidence="3">The sequence shown here is derived from an EMBL/GenBank/DDBJ whole genome shotgun (WGS) entry which is preliminary data.</text>
</comment>
<proteinExistence type="predicted"/>
<dbReference type="CDD" id="cd03057">
    <property type="entry name" value="GST_N_Beta"/>
    <property type="match status" value="1"/>
</dbReference>
<dbReference type="Proteomes" id="UP000249254">
    <property type="component" value="Unassembled WGS sequence"/>
</dbReference>
<keyword evidence="4" id="KW-1185">Reference proteome</keyword>
<dbReference type="SFLD" id="SFLDS00019">
    <property type="entry name" value="Glutathione_Transferase_(cytos"/>
    <property type="match status" value="1"/>
</dbReference>
<organism evidence="3 4">
    <name type="scientific">Phenylobacterium soli</name>
    <dbReference type="NCBI Taxonomy" id="2170551"/>
    <lineage>
        <taxon>Bacteria</taxon>
        <taxon>Pseudomonadati</taxon>
        <taxon>Pseudomonadota</taxon>
        <taxon>Alphaproteobacteria</taxon>
        <taxon>Caulobacterales</taxon>
        <taxon>Caulobacteraceae</taxon>
        <taxon>Phenylobacterium</taxon>
    </lineage>
</organism>
<dbReference type="Gene3D" id="3.40.30.10">
    <property type="entry name" value="Glutaredoxin"/>
    <property type="match status" value="1"/>
</dbReference>
<dbReference type="SUPFAM" id="SSF47616">
    <property type="entry name" value="GST C-terminal domain-like"/>
    <property type="match status" value="1"/>
</dbReference>